<organism evidence="5 6">
    <name type="scientific">Hypocrea jecorina (strain ATCC 56765 / BCRC 32924 / NRRL 11460 / Rut C-30)</name>
    <name type="common">Trichoderma reesei</name>
    <dbReference type="NCBI Taxonomy" id="1344414"/>
    <lineage>
        <taxon>Eukaryota</taxon>
        <taxon>Fungi</taxon>
        <taxon>Dikarya</taxon>
        <taxon>Ascomycota</taxon>
        <taxon>Pezizomycotina</taxon>
        <taxon>Sordariomycetes</taxon>
        <taxon>Hypocreomycetidae</taxon>
        <taxon>Hypocreales</taxon>
        <taxon>Hypocreaceae</taxon>
        <taxon>Trichoderma</taxon>
    </lineage>
</organism>
<evidence type="ECO:0000313" key="5">
    <source>
        <dbReference type="EMBL" id="ETR97484.1"/>
    </source>
</evidence>
<sequence>MHTPSKPEQEAIVLLRTATAPSYFQTVIGKRSPISDDVEEFRGLPYAHVPGRWEHSRLRDCLPRDIFDATENGPRCPAPGSPDSSFFQSYLPFPNDREDEFECLNLLIVRPSKAALARHGLDAEALKLPVLVYIHGGGFADGSATSPVHDPSRFVLRSLLNKTPFIMVVINYRLNIFGFGASSDMLAAQSSQDAVKGVNFGLRDQKLALIWIRRNIAAFGGDQDKVTIMGHSAGAISCHIHLLEAELDTKKSLFSKAILLSGAWGGLDFRSLAKADERWADLCRLWAVQDKSPIDRLNMLKRVPTKDLLRSVSDLHWRFFVLVVDELTIRTSNLKCEVSFHLGHDGMDNQVKGPSDEQIQVVLGTASHEFSGFARMANWEYEKFRSLFVSCYPSEAAAENVLLAYNILPTTSSDDLLEGFGQFISDATMCLRVRRAGKFLKAHRGQQALLRGMDRDCVGVQYWHFEFGNPFLGPSHNVAHHGVELIYLFGNFREALERADRGILEGYIGPSQKTASVAASQASPPAEVVEYSKSNIELSNELQDKIIRFVVEGNEETSNRANSDEITTYLPDRSTRVESWTGSEKWGAREKRYEALEADMDSLLAATRKLVGSVLDMALD</sequence>
<name>A0A024RWG6_HYPJR</name>
<dbReference type="Gene3D" id="3.40.50.1820">
    <property type="entry name" value="alpha/beta hydrolase"/>
    <property type="match status" value="1"/>
</dbReference>
<evidence type="ECO:0000256" key="2">
    <source>
        <dbReference type="ARBA" id="ARBA00022801"/>
    </source>
</evidence>
<dbReference type="InterPro" id="IPR019826">
    <property type="entry name" value="Carboxylesterase_B_AS"/>
</dbReference>
<dbReference type="EC" id="3.1.1.-" evidence="3"/>
<proteinExistence type="inferred from homology"/>
<evidence type="ECO:0000259" key="4">
    <source>
        <dbReference type="Pfam" id="PF00135"/>
    </source>
</evidence>
<dbReference type="InterPro" id="IPR029058">
    <property type="entry name" value="AB_hydrolase_fold"/>
</dbReference>
<keyword evidence="2 3" id="KW-0378">Hydrolase</keyword>
<accession>A0A024RWG6</accession>
<gene>
    <name evidence="5" type="ORF">M419DRAFT_91288</name>
</gene>
<reference evidence="6" key="1">
    <citation type="journal article" date="2013" name="Ind. Biotechnol.">
        <title>Comparative genomics analysis of Trichoderma reesei strains.</title>
        <authorList>
            <person name="Koike H."/>
            <person name="Aerts A."/>
            <person name="LaButti K."/>
            <person name="Grigoriev I.V."/>
            <person name="Baker S.E."/>
        </authorList>
    </citation>
    <scope>NUCLEOTIDE SEQUENCE [LARGE SCALE GENOMIC DNA]</scope>
    <source>
        <strain evidence="6">ATCC 56765 / BCRC 32924 / NRRL 11460 / Rut C-30</strain>
    </source>
</reference>
<evidence type="ECO:0000313" key="6">
    <source>
        <dbReference type="Proteomes" id="UP000024376"/>
    </source>
</evidence>
<dbReference type="SUPFAM" id="SSF53474">
    <property type="entry name" value="alpha/beta-Hydrolases"/>
    <property type="match status" value="1"/>
</dbReference>
<dbReference type="InterPro" id="IPR050309">
    <property type="entry name" value="Type-B_Carboxylest/Lipase"/>
</dbReference>
<dbReference type="Pfam" id="PF00135">
    <property type="entry name" value="COesterase"/>
    <property type="match status" value="1"/>
</dbReference>
<dbReference type="InterPro" id="IPR002018">
    <property type="entry name" value="CarbesteraseB"/>
</dbReference>
<dbReference type="Proteomes" id="UP000024376">
    <property type="component" value="Unassembled WGS sequence"/>
</dbReference>
<dbReference type="PANTHER" id="PTHR11559">
    <property type="entry name" value="CARBOXYLESTERASE"/>
    <property type="match status" value="1"/>
</dbReference>
<dbReference type="GO" id="GO:0016787">
    <property type="term" value="F:hydrolase activity"/>
    <property type="evidence" value="ECO:0007669"/>
    <property type="project" value="UniProtKB-KW"/>
</dbReference>
<evidence type="ECO:0000256" key="3">
    <source>
        <dbReference type="RuleBase" id="RU361235"/>
    </source>
</evidence>
<feature type="domain" description="Carboxylesterase type B" evidence="4">
    <location>
        <begin position="26"/>
        <end position="494"/>
    </location>
</feature>
<dbReference type="PROSITE" id="PS00122">
    <property type="entry name" value="CARBOXYLESTERASE_B_1"/>
    <property type="match status" value="1"/>
</dbReference>
<dbReference type="KEGG" id="trr:M419DRAFT_91288"/>
<dbReference type="OrthoDB" id="4900271at2759"/>
<comment type="similarity">
    <text evidence="1 3">Belongs to the type-B carboxylesterase/lipase family.</text>
</comment>
<protein>
    <recommendedName>
        <fullName evidence="3">Carboxylic ester hydrolase</fullName>
        <ecNumber evidence="3">3.1.1.-</ecNumber>
    </recommendedName>
</protein>
<dbReference type="AlphaFoldDB" id="A0A024RWG6"/>
<dbReference type="ESTHER" id="hypje-a0a024rwg6">
    <property type="family name" value="Fungal_carboxylesterase_lipase"/>
</dbReference>
<dbReference type="EMBL" id="KI911170">
    <property type="protein sequence ID" value="ETR97484.1"/>
    <property type="molecule type" value="Genomic_DNA"/>
</dbReference>
<dbReference type="HOGENOM" id="CLU_006586_14_3_1"/>
<evidence type="ECO:0000256" key="1">
    <source>
        <dbReference type="ARBA" id="ARBA00005964"/>
    </source>
</evidence>